<evidence type="ECO:0000313" key="2">
    <source>
        <dbReference type="Proteomes" id="UP000823941"/>
    </source>
</evidence>
<proteinExistence type="predicted"/>
<evidence type="ECO:0000313" key="1">
    <source>
        <dbReference type="EMBL" id="KAG7306515.1"/>
    </source>
</evidence>
<sequence length="102" mass="11223">MNNQVTPTNTPRAAETTRLVSLSASRHPVLLAAHRSRYMCHRRDGEAPVPPARPLPRVLRVTGLRMEQVIVIVLQWSLHPRAAVLSRGAAGRSPSEHPPDQG</sequence>
<comment type="caution">
    <text evidence="1">The sequence shown here is derived from an EMBL/GenBank/DDBJ whole genome shotgun (WGS) entry which is preliminary data.</text>
</comment>
<reference evidence="1 2" key="1">
    <citation type="submission" date="2021-06" db="EMBL/GenBank/DDBJ databases">
        <title>A haploid diamondback moth (Plutella xylostella L.) genome assembly resolves 31 chromosomes and identifies a diamide resistance mutation.</title>
        <authorList>
            <person name="Ward C.M."/>
            <person name="Perry K.D."/>
            <person name="Baker G."/>
            <person name="Powis K."/>
            <person name="Heckel D.G."/>
            <person name="Baxter S.W."/>
        </authorList>
    </citation>
    <scope>NUCLEOTIDE SEQUENCE [LARGE SCALE GENOMIC DNA]</scope>
    <source>
        <strain evidence="1 2">LV</strain>
        <tissue evidence="1">Single pupa</tissue>
    </source>
</reference>
<accession>A0ABQ7QN95</accession>
<gene>
    <name evidence="1" type="ORF">JYU34_009155</name>
</gene>
<keyword evidence="2" id="KW-1185">Reference proteome</keyword>
<organism evidence="1 2">
    <name type="scientific">Plutella xylostella</name>
    <name type="common">Diamondback moth</name>
    <name type="synonym">Plutella maculipennis</name>
    <dbReference type="NCBI Taxonomy" id="51655"/>
    <lineage>
        <taxon>Eukaryota</taxon>
        <taxon>Metazoa</taxon>
        <taxon>Ecdysozoa</taxon>
        <taxon>Arthropoda</taxon>
        <taxon>Hexapoda</taxon>
        <taxon>Insecta</taxon>
        <taxon>Pterygota</taxon>
        <taxon>Neoptera</taxon>
        <taxon>Endopterygota</taxon>
        <taxon>Lepidoptera</taxon>
        <taxon>Glossata</taxon>
        <taxon>Ditrysia</taxon>
        <taxon>Yponomeutoidea</taxon>
        <taxon>Plutellidae</taxon>
        <taxon>Plutella</taxon>
    </lineage>
</organism>
<protein>
    <submittedName>
        <fullName evidence="1">Uncharacterized protein</fullName>
    </submittedName>
</protein>
<dbReference type="EMBL" id="JAHIBW010000012">
    <property type="protein sequence ID" value="KAG7306515.1"/>
    <property type="molecule type" value="Genomic_DNA"/>
</dbReference>
<name>A0ABQ7QN95_PLUXY</name>
<dbReference type="Proteomes" id="UP000823941">
    <property type="component" value="Chromosome 12"/>
</dbReference>